<evidence type="ECO:0000313" key="4">
    <source>
        <dbReference type="Proteomes" id="UP000182114"/>
    </source>
</evidence>
<name>A0A1G7K1X6_9FLAO</name>
<dbReference type="AlphaFoldDB" id="A0A1G7K1X6"/>
<proteinExistence type="predicted"/>
<sequence length="263" mass="28588">MKNFKIALLALISILAISCDNDDDDAMGLTGAGEVSVTFDNGYAGNDLILGTTNAANTNGEVLTVTRLSYIVSNFSLIDVDGNEYVFPKDDSYFIISQEADLEDIALPNIPSGEYTTLKFGVGIDDEKFQQGGEGQGDLWTRAEAHNLTWSWTAGYKYINYEGTFTSESVTEETDFKVHLGRIGDLVNYEEVSLALPTTVMVSDEMDANIHLKIDASKILVATNNLKLSEKAILMTDAEKAPLVAVNASEMFAVDHVHNGNGH</sequence>
<protein>
    <recommendedName>
        <fullName evidence="2">Copper-binding protein MbnP-like domain-containing protein</fullName>
    </recommendedName>
</protein>
<reference evidence="4" key="1">
    <citation type="submission" date="2016-10" db="EMBL/GenBank/DDBJ databases">
        <authorList>
            <person name="Varghese N."/>
            <person name="Submissions S."/>
        </authorList>
    </citation>
    <scope>NUCLEOTIDE SEQUENCE [LARGE SCALE GENOMIC DNA]</scope>
    <source>
        <strain evidence="4">DSM 24729</strain>
    </source>
</reference>
<feature type="signal peptide" evidence="1">
    <location>
        <begin position="1"/>
        <end position="18"/>
    </location>
</feature>
<dbReference type="InterPro" id="IPR046863">
    <property type="entry name" value="MbnP-like_dom"/>
</dbReference>
<dbReference type="EMBL" id="FNBD01000011">
    <property type="protein sequence ID" value="SDF30779.1"/>
    <property type="molecule type" value="Genomic_DNA"/>
</dbReference>
<evidence type="ECO:0000256" key="1">
    <source>
        <dbReference type="SAM" id="SignalP"/>
    </source>
</evidence>
<evidence type="ECO:0000313" key="3">
    <source>
        <dbReference type="EMBL" id="SDF30779.1"/>
    </source>
</evidence>
<keyword evidence="1" id="KW-0732">Signal</keyword>
<feature type="chain" id="PRO_5010299718" description="Copper-binding protein MbnP-like domain-containing protein" evidence="1">
    <location>
        <begin position="19"/>
        <end position="263"/>
    </location>
</feature>
<dbReference type="Proteomes" id="UP000182114">
    <property type="component" value="Unassembled WGS sequence"/>
</dbReference>
<dbReference type="Pfam" id="PF20243">
    <property type="entry name" value="MbnP"/>
    <property type="match status" value="1"/>
</dbReference>
<accession>A0A1G7K1X6</accession>
<organism evidence="3 4">
    <name type="scientific">Cellulophaga baltica</name>
    <dbReference type="NCBI Taxonomy" id="76594"/>
    <lineage>
        <taxon>Bacteria</taxon>
        <taxon>Pseudomonadati</taxon>
        <taxon>Bacteroidota</taxon>
        <taxon>Flavobacteriia</taxon>
        <taxon>Flavobacteriales</taxon>
        <taxon>Flavobacteriaceae</taxon>
        <taxon>Cellulophaga</taxon>
    </lineage>
</organism>
<feature type="domain" description="Copper-binding protein MbnP-like" evidence="2">
    <location>
        <begin position="33"/>
        <end position="234"/>
    </location>
</feature>
<dbReference type="eggNOG" id="ENOG502ZB53">
    <property type="taxonomic scope" value="Bacteria"/>
</dbReference>
<gene>
    <name evidence="3" type="ORF">SAMN04487992_11127</name>
</gene>
<evidence type="ECO:0000259" key="2">
    <source>
        <dbReference type="Pfam" id="PF20243"/>
    </source>
</evidence>
<dbReference type="RefSeq" id="WP_074539081.1">
    <property type="nucleotide sequence ID" value="NZ_FNBD01000011.1"/>
</dbReference>
<keyword evidence="4" id="KW-1185">Reference proteome</keyword>
<dbReference type="PROSITE" id="PS51257">
    <property type="entry name" value="PROKAR_LIPOPROTEIN"/>
    <property type="match status" value="1"/>
</dbReference>